<feature type="compositionally biased region" description="Low complexity" evidence="1">
    <location>
        <begin position="192"/>
        <end position="202"/>
    </location>
</feature>
<reference evidence="3" key="2">
    <citation type="submission" date="2010-07" db="EMBL/GenBank/DDBJ databases">
        <authorList>
            <consortium name="The Broad Institute Genome Sequencing Platform"/>
            <consortium name="Broad Institute Genome Sequencing Center for Infectious Disease"/>
            <person name="Ma L.-J."/>
            <person name="Dead R."/>
            <person name="Young S."/>
            <person name="Zeng Q."/>
            <person name="Koehrsen M."/>
            <person name="Alvarado L."/>
            <person name="Berlin A."/>
            <person name="Chapman S.B."/>
            <person name="Chen Z."/>
            <person name="Freedman E."/>
            <person name="Gellesch M."/>
            <person name="Goldberg J."/>
            <person name="Griggs A."/>
            <person name="Gujja S."/>
            <person name="Heilman E.R."/>
            <person name="Heiman D."/>
            <person name="Hepburn T."/>
            <person name="Howarth C."/>
            <person name="Jen D."/>
            <person name="Larson L."/>
            <person name="Mehta T."/>
            <person name="Neiman D."/>
            <person name="Pearson M."/>
            <person name="Roberts A."/>
            <person name="Saif S."/>
            <person name="Shea T."/>
            <person name="Shenoy N."/>
            <person name="Sisk P."/>
            <person name="Stolte C."/>
            <person name="Sykes S."/>
            <person name="Walk T."/>
            <person name="White J."/>
            <person name="Yandava C."/>
            <person name="Haas B."/>
            <person name="Nusbaum C."/>
            <person name="Birren B."/>
        </authorList>
    </citation>
    <scope>NUCLEOTIDE SEQUENCE</scope>
    <source>
        <strain evidence="3">R3-111a-1</strain>
    </source>
</reference>
<proteinExistence type="predicted"/>
<keyword evidence="2" id="KW-0732">Signal</keyword>
<feature type="region of interest" description="Disordered" evidence="1">
    <location>
        <begin position="139"/>
        <end position="402"/>
    </location>
</feature>
<dbReference type="GeneID" id="20343441"/>
<sequence>MHLIGLTLRWVSMFYVLNMACYLARSDGTMPPPLTKTAYIPPQLLFSPPPSPSPLISTHPRHPTHHYSSGRISRTLLIFAKYCQYSVHTTSLPVSLSITSHPSHRCLWPTRRRSVWWRKKPPQQHYIQHTKELWNMGSRRHSVSGDHHHRHHRSHPDDYGYDRDNAHASRDEGSPRHRHRYEDHDSGAYAPRRAAGRLTRTSSTRRHSPDSRHHQDGGTRGRRHHDDDDYYDPRDRYYLSGEESDGWRSRSQPRPSAHHTREGDDYFGSQHRRSQSRREPSRRSSPRRSSHSRHHRHDDDKDRDSHQEPRGRRGAPPMPRRQSSSAPPPSSRKYPPSSSHNRHSRHGGSSSASKYPPNSADNRKRTRSMSFGGGSKHKDKNADGGRRRSGSRSGDGGAFGDIPWSAAVRCAVEAGTMAALKAKDHPGQWIGTKGAQVATAAVGAALVDGFIANRNPGIRGGKRHAVLRQVTNAALSNLVMNPVGKTAEEKKPQMHDAGRNFARHMGSPIHRHRR</sequence>
<dbReference type="eggNOG" id="ENOG502RA7Z">
    <property type="taxonomic scope" value="Eukaryota"/>
</dbReference>
<organism evidence="3">
    <name type="scientific">Gaeumannomyces tritici (strain R3-111a-1)</name>
    <name type="common">Wheat and barley take-all root rot fungus</name>
    <name type="synonym">Gaeumannomyces graminis var. tritici</name>
    <dbReference type="NCBI Taxonomy" id="644352"/>
    <lineage>
        <taxon>Eukaryota</taxon>
        <taxon>Fungi</taxon>
        <taxon>Dikarya</taxon>
        <taxon>Ascomycota</taxon>
        <taxon>Pezizomycotina</taxon>
        <taxon>Sordariomycetes</taxon>
        <taxon>Sordariomycetidae</taxon>
        <taxon>Magnaporthales</taxon>
        <taxon>Magnaporthaceae</taxon>
        <taxon>Gaeumannomyces</taxon>
    </lineage>
</organism>
<evidence type="ECO:0000313" key="5">
    <source>
        <dbReference type="Proteomes" id="UP000006039"/>
    </source>
</evidence>
<feature type="compositionally biased region" description="Basic residues" evidence="1">
    <location>
        <begin position="284"/>
        <end position="296"/>
    </location>
</feature>
<dbReference type="HOGENOM" id="CLU_530009_0_0_1"/>
<evidence type="ECO:0000313" key="4">
    <source>
        <dbReference type="EnsemblFungi" id="EJT77880"/>
    </source>
</evidence>
<feature type="signal peptide" evidence="2">
    <location>
        <begin position="1"/>
        <end position="28"/>
    </location>
</feature>
<dbReference type="AlphaFoldDB" id="J3NNX7"/>
<keyword evidence="5" id="KW-1185">Reference proteome</keyword>
<reference evidence="4" key="5">
    <citation type="submission" date="2018-04" db="UniProtKB">
        <authorList>
            <consortium name="EnsemblFungi"/>
        </authorList>
    </citation>
    <scope>IDENTIFICATION</scope>
    <source>
        <strain evidence="4">R3-111a-1</strain>
    </source>
</reference>
<dbReference type="EMBL" id="GL385396">
    <property type="protein sequence ID" value="EJT77880.1"/>
    <property type="molecule type" value="Genomic_DNA"/>
</dbReference>
<feature type="compositionally biased region" description="Basic residues" evidence="1">
    <location>
        <begin position="139"/>
        <end position="154"/>
    </location>
</feature>
<name>J3NNX7_GAET3</name>
<dbReference type="OrthoDB" id="3539922at2759"/>
<dbReference type="EnsemblFungi" id="EJT77880">
    <property type="protein sequence ID" value="EJT77880"/>
    <property type="gene ID" value="GGTG_02983"/>
</dbReference>
<dbReference type="VEuPathDB" id="FungiDB:GGTG_02983"/>
<accession>J3NNX7</accession>
<evidence type="ECO:0000313" key="3">
    <source>
        <dbReference type="EMBL" id="EJT77880.1"/>
    </source>
</evidence>
<feature type="compositionally biased region" description="Basic and acidic residues" evidence="1">
    <location>
        <begin position="155"/>
        <end position="186"/>
    </location>
</feature>
<reference evidence="3" key="3">
    <citation type="submission" date="2010-09" db="EMBL/GenBank/DDBJ databases">
        <title>Annotation of Gaeumannomyces graminis var. tritici R3-111a-1.</title>
        <authorList>
            <consortium name="The Broad Institute Genome Sequencing Platform"/>
            <person name="Ma L.-J."/>
            <person name="Dead R."/>
            <person name="Young S.K."/>
            <person name="Zeng Q."/>
            <person name="Gargeya S."/>
            <person name="Fitzgerald M."/>
            <person name="Haas B."/>
            <person name="Abouelleil A."/>
            <person name="Alvarado L."/>
            <person name="Arachchi H.M."/>
            <person name="Berlin A."/>
            <person name="Brown A."/>
            <person name="Chapman S.B."/>
            <person name="Chen Z."/>
            <person name="Dunbar C."/>
            <person name="Freedman E."/>
            <person name="Gearin G."/>
            <person name="Gellesch M."/>
            <person name="Goldberg J."/>
            <person name="Griggs A."/>
            <person name="Gujja S."/>
            <person name="Heiman D."/>
            <person name="Howarth C."/>
            <person name="Larson L."/>
            <person name="Lui A."/>
            <person name="MacDonald P.J.P."/>
            <person name="Mehta T."/>
            <person name="Montmayeur A."/>
            <person name="Murphy C."/>
            <person name="Neiman D."/>
            <person name="Pearson M."/>
            <person name="Priest M."/>
            <person name="Roberts A."/>
            <person name="Saif S."/>
            <person name="Shea T."/>
            <person name="Shenoy N."/>
            <person name="Sisk P."/>
            <person name="Stolte C."/>
            <person name="Sykes S."/>
            <person name="Yandava C."/>
            <person name="Wortman J."/>
            <person name="Nusbaum C."/>
            <person name="Birren B."/>
        </authorList>
    </citation>
    <scope>NUCLEOTIDE SEQUENCE</scope>
    <source>
        <strain evidence="3">R3-111a-1</strain>
    </source>
</reference>
<protein>
    <submittedName>
        <fullName evidence="3 4">Uncharacterized protein</fullName>
    </submittedName>
</protein>
<evidence type="ECO:0000256" key="1">
    <source>
        <dbReference type="SAM" id="MobiDB-lite"/>
    </source>
</evidence>
<feature type="compositionally biased region" description="Basic and acidic residues" evidence="1">
    <location>
        <begin position="297"/>
        <end position="311"/>
    </location>
</feature>
<gene>
    <name evidence="4" type="primary">20343441</name>
    <name evidence="3" type="ORF">GGTG_02983</name>
</gene>
<reference evidence="5" key="1">
    <citation type="submission" date="2010-07" db="EMBL/GenBank/DDBJ databases">
        <title>The genome sequence of Gaeumannomyces graminis var. tritici strain R3-111a-1.</title>
        <authorList>
            <consortium name="The Broad Institute Genome Sequencing Platform"/>
            <person name="Ma L.-J."/>
            <person name="Dead R."/>
            <person name="Young S."/>
            <person name="Zeng Q."/>
            <person name="Koehrsen M."/>
            <person name="Alvarado L."/>
            <person name="Berlin A."/>
            <person name="Chapman S.B."/>
            <person name="Chen Z."/>
            <person name="Freedman E."/>
            <person name="Gellesch M."/>
            <person name="Goldberg J."/>
            <person name="Griggs A."/>
            <person name="Gujja S."/>
            <person name="Heilman E.R."/>
            <person name="Heiman D."/>
            <person name="Hepburn T."/>
            <person name="Howarth C."/>
            <person name="Jen D."/>
            <person name="Larson L."/>
            <person name="Mehta T."/>
            <person name="Neiman D."/>
            <person name="Pearson M."/>
            <person name="Roberts A."/>
            <person name="Saif S."/>
            <person name="Shea T."/>
            <person name="Shenoy N."/>
            <person name="Sisk P."/>
            <person name="Stolte C."/>
            <person name="Sykes S."/>
            <person name="Walk T."/>
            <person name="White J."/>
            <person name="Yandava C."/>
            <person name="Haas B."/>
            <person name="Nusbaum C."/>
            <person name="Birren B."/>
        </authorList>
    </citation>
    <scope>NUCLEOTIDE SEQUENCE [LARGE SCALE GENOMIC DNA]</scope>
    <source>
        <strain evidence="5">R3-111a-1</strain>
    </source>
</reference>
<reference evidence="4" key="4">
    <citation type="journal article" date="2015" name="G3 (Bethesda)">
        <title>Genome sequences of three phytopathogenic species of the Magnaporthaceae family of fungi.</title>
        <authorList>
            <person name="Okagaki L.H."/>
            <person name="Nunes C.C."/>
            <person name="Sailsbery J."/>
            <person name="Clay B."/>
            <person name="Brown D."/>
            <person name="John T."/>
            <person name="Oh Y."/>
            <person name="Young N."/>
            <person name="Fitzgerald M."/>
            <person name="Haas B.J."/>
            <person name="Zeng Q."/>
            <person name="Young S."/>
            <person name="Adiconis X."/>
            <person name="Fan L."/>
            <person name="Levin J.Z."/>
            <person name="Mitchell T.K."/>
            <person name="Okubara P.A."/>
            <person name="Farman M.L."/>
            <person name="Kohn L.M."/>
            <person name="Birren B."/>
            <person name="Ma L.-J."/>
            <person name="Dean R.A."/>
        </authorList>
    </citation>
    <scope>NUCLEOTIDE SEQUENCE</scope>
    <source>
        <strain evidence="4">R3-111a-1</strain>
    </source>
</reference>
<feature type="chain" id="PRO_5015094301" evidence="2">
    <location>
        <begin position="29"/>
        <end position="514"/>
    </location>
</feature>
<dbReference type="RefSeq" id="XP_009219025.1">
    <property type="nucleotide sequence ID" value="XM_009220761.1"/>
</dbReference>
<dbReference type="Proteomes" id="UP000006039">
    <property type="component" value="Unassembled WGS sequence"/>
</dbReference>
<evidence type="ECO:0000256" key="2">
    <source>
        <dbReference type="SAM" id="SignalP"/>
    </source>
</evidence>
<feature type="compositionally biased region" description="Low complexity" evidence="1">
    <location>
        <begin position="320"/>
        <end position="339"/>
    </location>
</feature>
<feature type="compositionally biased region" description="Basic and acidic residues" evidence="1">
    <location>
        <begin position="207"/>
        <end position="237"/>
    </location>
</feature>